<feature type="region of interest" description="Disordered" evidence="1">
    <location>
        <begin position="29"/>
        <end position="95"/>
    </location>
</feature>
<protein>
    <submittedName>
        <fullName evidence="3">Uncharacterized protein</fullName>
    </submittedName>
</protein>
<evidence type="ECO:0000313" key="3">
    <source>
        <dbReference type="EMBL" id="MBB5350706.1"/>
    </source>
</evidence>
<gene>
    <name evidence="3" type="ORF">HNR46_000934</name>
</gene>
<dbReference type="EMBL" id="JACHFD010000003">
    <property type="protein sequence ID" value="MBB5350706.1"/>
    <property type="molecule type" value="Genomic_DNA"/>
</dbReference>
<comment type="caution">
    <text evidence="3">The sequence shown here is derived from an EMBL/GenBank/DDBJ whole genome shotgun (WGS) entry which is preliminary data.</text>
</comment>
<dbReference type="RefSeq" id="WP_184016220.1">
    <property type="nucleotide sequence ID" value="NZ_JACHFD010000003.1"/>
</dbReference>
<feature type="chain" id="PRO_5032829223" evidence="2">
    <location>
        <begin position="24"/>
        <end position="95"/>
    </location>
</feature>
<evidence type="ECO:0000313" key="4">
    <source>
        <dbReference type="Proteomes" id="UP000557717"/>
    </source>
</evidence>
<sequence length="95" mass="9922">MKTLASTFLVTALAASFTTSALAQGIAKPTLKSDQVPRETQAGEGPGRYVPPVPQKKSLPTLWLIGDSTVRNGSKGDNGPEGKWGWGAPSRPTST</sequence>
<keyword evidence="2" id="KW-0732">Signal</keyword>
<organism evidence="3 4">
    <name type="scientific">Haloferula luteola</name>
    <dbReference type="NCBI Taxonomy" id="595692"/>
    <lineage>
        <taxon>Bacteria</taxon>
        <taxon>Pseudomonadati</taxon>
        <taxon>Verrucomicrobiota</taxon>
        <taxon>Verrucomicrobiia</taxon>
        <taxon>Verrucomicrobiales</taxon>
        <taxon>Verrucomicrobiaceae</taxon>
        <taxon>Haloferula</taxon>
    </lineage>
</organism>
<proteinExistence type="predicted"/>
<dbReference type="AlphaFoldDB" id="A0A840V0W2"/>
<feature type="signal peptide" evidence="2">
    <location>
        <begin position="1"/>
        <end position="23"/>
    </location>
</feature>
<keyword evidence="4" id="KW-1185">Reference proteome</keyword>
<evidence type="ECO:0000256" key="1">
    <source>
        <dbReference type="SAM" id="MobiDB-lite"/>
    </source>
</evidence>
<accession>A0A840V0W2</accession>
<evidence type="ECO:0000256" key="2">
    <source>
        <dbReference type="SAM" id="SignalP"/>
    </source>
</evidence>
<reference evidence="3 4" key="1">
    <citation type="submission" date="2020-08" db="EMBL/GenBank/DDBJ databases">
        <title>Genomic Encyclopedia of Type Strains, Phase IV (KMG-IV): sequencing the most valuable type-strain genomes for metagenomic binning, comparative biology and taxonomic classification.</title>
        <authorList>
            <person name="Goeker M."/>
        </authorList>
    </citation>
    <scope>NUCLEOTIDE SEQUENCE [LARGE SCALE GENOMIC DNA]</scope>
    <source>
        <strain evidence="3 4">YC6886</strain>
    </source>
</reference>
<name>A0A840V0W2_9BACT</name>
<dbReference type="Proteomes" id="UP000557717">
    <property type="component" value="Unassembled WGS sequence"/>
</dbReference>